<dbReference type="InterPro" id="IPR021215">
    <property type="entry name" value="DUF2752"/>
</dbReference>
<evidence type="ECO:0000313" key="2">
    <source>
        <dbReference type="EMBL" id="MFC7357368.1"/>
    </source>
</evidence>
<keyword evidence="1" id="KW-1133">Transmembrane helix</keyword>
<proteinExistence type="predicted"/>
<sequence length="85" mass="9990">MNKKIFGIECLGCGLQRSVAFLFQGEFYLAYKMYPAIYSIIVLLLFILLDLFFKFRLGYKIKLGLIFLTSIIIVVSYFIKMNSYY</sequence>
<dbReference type="EMBL" id="JBHTBN010000002">
    <property type="protein sequence ID" value="MFC7357368.1"/>
    <property type="molecule type" value="Genomic_DNA"/>
</dbReference>
<dbReference type="Proteomes" id="UP001596415">
    <property type="component" value="Unassembled WGS sequence"/>
</dbReference>
<accession>A0ABW2MU01</accession>
<reference evidence="3" key="1">
    <citation type="journal article" date="2019" name="Int. J. Syst. Evol. Microbiol.">
        <title>The Global Catalogue of Microorganisms (GCM) 10K type strain sequencing project: providing services to taxonomists for standard genome sequencing and annotation.</title>
        <authorList>
            <consortium name="The Broad Institute Genomics Platform"/>
            <consortium name="The Broad Institute Genome Sequencing Center for Infectious Disease"/>
            <person name="Wu L."/>
            <person name="Ma J."/>
        </authorList>
    </citation>
    <scope>NUCLEOTIDE SEQUENCE [LARGE SCALE GENOMIC DNA]</scope>
    <source>
        <strain evidence="3">CGMCC 1.16306</strain>
    </source>
</reference>
<keyword evidence="1" id="KW-0812">Transmembrane</keyword>
<gene>
    <name evidence="2" type="ORF">ACFQO1_06700</name>
</gene>
<dbReference type="RefSeq" id="WP_380217226.1">
    <property type="nucleotide sequence ID" value="NZ_JBHTBN010000002.1"/>
</dbReference>
<comment type="caution">
    <text evidence="2">The sequence shown here is derived from an EMBL/GenBank/DDBJ whole genome shotgun (WGS) entry which is preliminary data.</text>
</comment>
<feature type="transmembrane region" description="Helical" evidence="1">
    <location>
        <begin position="60"/>
        <end position="79"/>
    </location>
</feature>
<name>A0ABW2MU01_9FLAO</name>
<feature type="transmembrane region" description="Helical" evidence="1">
    <location>
        <begin position="36"/>
        <end position="53"/>
    </location>
</feature>
<protein>
    <submittedName>
        <fullName evidence="2">DUF2752 domain-containing protein</fullName>
    </submittedName>
</protein>
<evidence type="ECO:0000256" key="1">
    <source>
        <dbReference type="SAM" id="Phobius"/>
    </source>
</evidence>
<organism evidence="2 3">
    <name type="scientific">Jejudonia soesokkakensis</name>
    <dbReference type="NCBI Taxonomy" id="1323432"/>
    <lineage>
        <taxon>Bacteria</taxon>
        <taxon>Pseudomonadati</taxon>
        <taxon>Bacteroidota</taxon>
        <taxon>Flavobacteriia</taxon>
        <taxon>Flavobacteriales</taxon>
        <taxon>Flavobacteriaceae</taxon>
        <taxon>Jejudonia</taxon>
    </lineage>
</organism>
<evidence type="ECO:0000313" key="3">
    <source>
        <dbReference type="Proteomes" id="UP001596415"/>
    </source>
</evidence>
<dbReference type="Pfam" id="PF10825">
    <property type="entry name" value="DUF2752"/>
    <property type="match status" value="1"/>
</dbReference>
<keyword evidence="3" id="KW-1185">Reference proteome</keyword>
<keyword evidence="1" id="KW-0472">Membrane</keyword>